<keyword evidence="2" id="KW-1185">Reference proteome</keyword>
<dbReference type="Proteomes" id="UP001427805">
    <property type="component" value="Unassembled WGS sequence"/>
</dbReference>
<gene>
    <name evidence="1" type="ORF">TPR58_07380</name>
</gene>
<proteinExistence type="predicted"/>
<sequence>MADTVSNRIEKALERIEAAAASRAFAHARLARRHARLRERIEDAVFSLDALIAREKGDAE</sequence>
<comment type="caution">
    <text evidence="1">The sequence shown here is derived from an EMBL/GenBank/DDBJ whole genome shotgun (WGS) entry which is preliminary data.</text>
</comment>
<protein>
    <submittedName>
        <fullName evidence="1">Uncharacterized protein</fullName>
    </submittedName>
</protein>
<dbReference type="RefSeq" id="WP_346245973.1">
    <property type="nucleotide sequence ID" value="NZ_JBDIZK010000003.1"/>
</dbReference>
<evidence type="ECO:0000313" key="2">
    <source>
        <dbReference type="Proteomes" id="UP001427805"/>
    </source>
</evidence>
<evidence type="ECO:0000313" key="1">
    <source>
        <dbReference type="EMBL" id="MEN3746983.1"/>
    </source>
</evidence>
<name>A0ABV0B7L4_9SPHN</name>
<reference evidence="1 2" key="1">
    <citation type="submission" date="2024-05" db="EMBL/GenBank/DDBJ databases">
        <title>Sphingomonas sp. HF-S3 16S ribosomal RNA gene Genome sequencing and assembly.</title>
        <authorList>
            <person name="Lee H."/>
        </authorList>
    </citation>
    <scope>NUCLEOTIDE SEQUENCE [LARGE SCALE GENOMIC DNA]</scope>
    <source>
        <strain evidence="1 2">HF-S3</strain>
    </source>
</reference>
<organism evidence="1 2">
    <name type="scientific">Sphingomonas rustica</name>
    <dbReference type="NCBI Taxonomy" id="3103142"/>
    <lineage>
        <taxon>Bacteria</taxon>
        <taxon>Pseudomonadati</taxon>
        <taxon>Pseudomonadota</taxon>
        <taxon>Alphaproteobacteria</taxon>
        <taxon>Sphingomonadales</taxon>
        <taxon>Sphingomonadaceae</taxon>
        <taxon>Sphingomonas</taxon>
    </lineage>
</organism>
<dbReference type="EMBL" id="JBDIZK010000003">
    <property type="protein sequence ID" value="MEN3746983.1"/>
    <property type="molecule type" value="Genomic_DNA"/>
</dbReference>
<accession>A0ABV0B7L4</accession>